<organism evidence="1 2">
    <name type="scientific">Aquimarina aggregata</name>
    <dbReference type="NCBI Taxonomy" id="1642818"/>
    <lineage>
        <taxon>Bacteria</taxon>
        <taxon>Pseudomonadati</taxon>
        <taxon>Bacteroidota</taxon>
        <taxon>Flavobacteriia</taxon>
        <taxon>Flavobacteriales</taxon>
        <taxon>Flavobacteriaceae</taxon>
        <taxon>Aquimarina</taxon>
    </lineage>
</organism>
<dbReference type="OrthoDB" id="1343945at2"/>
<name>A0A162CMM0_9FLAO</name>
<dbReference type="STRING" id="1642818.AWE51_13035"/>
<gene>
    <name evidence="1" type="ORF">AWE51_13035</name>
</gene>
<dbReference type="Proteomes" id="UP000076715">
    <property type="component" value="Unassembled WGS sequence"/>
</dbReference>
<dbReference type="RefSeq" id="WP_066317757.1">
    <property type="nucleotide sequence ID" value="NZ_LQRT01000035.1"/>
</dbReference>
<reference evidence="1 2" key="1">
    <citation type="submission" date="2016-01" db="EMBL/GenBank/DDBJ databases">
        <title>The draft genome sequence of Aquimarina sp. RZW4-3-2.</title>
        <authorList>
            <person name="Wang Y."/>
        </authorList>
    </citation>
    <scope>NUCLEOTIDE SEQUENCE [LARGE SCALE GENOMIC DNA]</scope>
    <source>
        <strain evidence="1 2">RZW4-3-2</strain>
    </source>
</reference>
<evidence type="ECO:0000313" key="2">
    <source>
        <dbReference type="Proteomes" id="UP000076715"/>
    </source>
</evidence>
<comment type="caution">
    <text evidence="1">The sequence shown here is derived from an EMBL/GenBank/DDBJ whole genome shotgun (WGS) entry which is preliminary data.</text>
</comment>
<dbReference type="EMBL" id="LQRT01000035">
    <property type="protein sequence ID" value="KZS39454.1"/>
    <property type="molecule type" value="Genomic_DNA"/>
</dbReference>
<dbReference type="AlphaFoldDB" id="A0A162CMM0"/>
<evidence type="ECO:0008006" key="3">
    <source>
        <dbReference type="Google" id="ProtNLM"/>
    </source>
</evidence>
<keyword evidence="2" id="KW-1185">Reference proteome</keyword>
<proteinExistence type="predicted"/>
<sequence>MTQRNKNILLIAGLLLVLFFAYHFGFAKTFSVSEEVSKLESQKQAYQSAPAQLAALANKEKQLDEILQKNNVEGSSLQNNILKTLNSLSTDSGFSIIAFEEPHIFRDETSQKMTTTYNFTLQGDYKSLINVVYALEQKYSFGNVVQVNFEKKKNFRTRKTYLQCNILLQRLN</sequence>
<accession>A0A162CMM0</accession>
<protein>
    <recommendedName>
        <fullName evidence="3">General secretion pathway protein</fullName>
    </recommendedName>
</protein>
<evidence type="ECO:0000313" key="1">
    <source>
        <dbReference type="EMBL" id="KZS39454.1"/>
    </source>
</evidence>